<name>A0A1P8WMU5_9PLAN</name>
<keyword evidence="1" id="KW-0812">Transmembrane</keyword>
<protein>
    <submittedName>
        <fullName evidence="2">Uncharacterized protein</fullName>
    </submittedName>
</protein>
<organism evidence="2 3">
    <name type="scientific">Fuerstiella marisgermanici</name>
    <dbReference type="NCBI Taxonomy" id="1891926"/>
    <lineage>
        <taxon>Bacteria</taxon>
        <taxon>Pseudomonadati</taxon>
        <taxon>Planctomycetota</taxon>
        <taxon>Planctomycetia</taxon>
        <taxon>Planctomycetales</taxon>
        <taxon>Planctomycetaceae</taxon>
        <taxon>Fuerstiella</taxon>
    </lineage>
</organism>
<feature type="transmembrane region" description="Helical" evidence="1">
    <location>
        <begin position="7"/>
        <end position="29"/>
    </location>
</feature>
<dbReference type="KEGG" id="fmr:Fuma_05042"/>
<gene>
    <name evidence="2" type="ORF">Fuma_05042</name>
</gene>
<keyword evidence="3" id="KW-1185">Reference proteome</keyword>
<proteinExistence type="predicted"/>
<keyword evidence="1" id="KW-0472">Membrane</keyword>
<evidence type="ECO:0000256" key="1">
    <source>
        <dbReference type="SAM" id="Phobius"/>
    </source>
</evidence>
<accession>A0A1P8WMU5</accession>
<feature type="transmembrane region" description="Helical" evidence="1">
    <location>
        <begin position="41"/>
        <end position="63"/>
    </location>
</feature>
<keyword evidence="1" id="KW-1133">Transmembrane helix</keyword>
<dbReference type="EMBL" id="CP017641">
    <property type="protein sequence ID" value="APZ95384.1"/>
    <property type="molecule type" value="Genomic_DNA"/>
</dbReference>
<evidence type="ECO:0000313" key="2">
    <source>
        <dbReference type="EMBL" id="APZ95384.1"/>
    </source>
</evidence>
<sequence>MRAPVRCPAFAFALSLIALVAIGLYSIWLSPRSYPPILGKVSLTAGLVLAATSLHIAVCDALFRINRNSQPPS</sequence>
<reference evidence="2 3" key="1">
    <citation type="journal article" date="2016" name="Front. Microbiol.">
        <title>Fuerstia marisgermanicae gen. nov., sp. nov., an Unusual Member of the Phylum Planctomycetes from the German Wadden Sea.</title>
        <authorList>
            <person name="Kohn T."/>
            <person name="Heuer A."/>
            <person name="Jogler M."/>
            <person name="Vollmers J."/>
            <person name="Boedeker C."/>
            <person name="Bunk B."/>
            <person name="Rast P."/>
            <person name="Borchert D."/>
            <person name="Glockner I."/>
            <person name="Freese H.M."/>
            <person name="Klenk H.P."/>
            <person name="Overmann J."/>
            <person name="Kaster A.K."/>
            <person name="Rohde M."/>
            <person name="Wiegand S."/>
            <person name="Jogler C."/>
        </authorList>
    </citation>
    <scope>NUCLEOTIDE SEQUENCE [LARGE SCALE GENOMIC DNA]</scope>
    <source>
        <strain evidence="2 3">NH11</strain>
    </source>
</reference>
<dbReference type="Proteomes" id="UP000187735">
    <property type="component" value="Chromosome"/>
</dbReference>
<evidence type="ECO:0000313" key="3">
    <source>
        <dbReference type="Proteomes" id="UP000187735"/>
    </source>
</evidence>
<dbReference type="AlphaFoldDB" id="A0A1P8WMU5"/>